<accession>A0A4C1TBL0</accession>
<reference evidence="1 2" key="1">
    <citation type="journal article" date="2019" name="Commun. Biol.">
        <title>The bagworm genome reveals a unique fibroin gene that provides high tensile strength.</title>
        <authorList>
            <person name="Kono N."/>
            <person name="Nakamura H."/>
            <person name="Ohtoshi R."/>
            <person name="Tomita M."/>
            <person name="Numata K."/>
            <person name="Arakawa K."/>
        </authorList>
    </citation>
    <scope>NUCLEOTIDE SEQUENCE [LARGE SCALE GENOMIC DNA]</scope>
</reference>
<organism evidence="1 2">
    <name type="scientific">Eumeta variegata</name>
    <name type="common">Bagworm moth</name>
    <name type="synonym">Eumeta japonica</name>
    <dbReference type="NCBI Taxonomy" id="151549"/>
    <lineage>
        <taxon>Eukaryota</taxon>
        <taxon>Metazoa</taxon>
        <taxon>Ecdysozoa</taxon>
        <taxon>Arthropoda</taxon>
        <taxon>Hexapoda</taxon>
        <taxon>Insecta</taxon>
        <taxon>Pterygota</taxon>
        <taxon>Neoptera</taxon>
        <taxon>Endopterygota</taxon>
        <taxon>Lepidoptera</taxon>
        <taxon>Glossata</taxon>
        <taxon>Ditrysia</taxon>
        <taxon>Tineoidea</taxon>
        <taxon>Psychidae</taxon>
        <taxon>Oiketicinae</taxon>
        <taxon>Eumeta</taxon>
    </lineage>
</organism>
<sequence>MHRNATFLHKADGSRWPTTTGRRRLETHDGACAVVAGVDIGVLQLRGDHVTLVGVRPTSYKKRKSGLNHCRFSNSPLGGIGCIGACLIPLFAPKSGDSCQLRVSALGHLLFVFTSWYDSTKLARIEASCSEIGRILVVHSMGNECHLVLKDKTTISIRSQYDLISSTKRGIRSSLLTHWLVISGERGSRGRGADGYIIEKQSASLRAVYHHFFASSSRCSILLHHNKTFPHAANEVKEFLAADEWSPSPALHTVRPLKEVTLISSEIKGHTRGYATCTKAGKVAVIVFEWYAKDELGIFKIIRSIGPC</sequence>
<comment type="caution">
    <text evidence="1">The sequence shown here is derived from an EMBL/GenBank/DDBJ whole genome shotgun (WGS) entry which is preliminary data.</text>
</comment>
<evidence type="ECO:0000313" key="2">
    <source>
        <dbReference type="Proteomes" id="UP000299102"/>
    </source>
</evidence>
<dbReference type="OrthoDB" id="43122at2759"/>
<keyword evidence="2" id="KW-1185">Reference proteome</keyword>
<protein>
    <submittedName>
        <fullName evidence="1">Uncharacterized protein</fullName>
    </submittedName>
</protein>
<evidence type="ECO:0000313" key="1">
    <source>
        <dbReference type="EMBL" id="GBP11505.1"/>
    </source>
</evidence>
<dbReference type="Proteomes" id="UP000299102">
    <property type="component" value="Unassembled WGS sequence"/>
</dbReference>
<name>A0A4C1TBL0_EUMVA</name>
<gene>
    <name evidence="1" type="ORF">EVAR_92989_1</name>
</gene>
<dbReference type="EMBL" id="BGZK01000046">
    <property type="protein sequence ID" value="GBP11505.1"/>
    <property type="molecule type" value="Genomic_DNA"/>
</dbReference>
<proteinExistence type="predicted"/>
<dbReference type="AlphaFoldDB" id="A0A4C1TBL0"/>